<name>A0A6U9QD31_9CHLO</name>
<dbReference type="EMBL" id="HBIS01001109">
    <property type="protein sequence ID" value="CAE0607142.1"/>
    <property type="molecule type" value="Transcribed_RNA"/>
</dbReference>
<dbReference type="EMBL" id="HBIS01001110">
    <property type="protein sequence ID" value="CAE0607143.1"/>
    <property type="molecule type" value="Transcribed_RNA"/>
</dbReference>
<feature type="region of interest" description="Disordered" evidence="5">
    <location>
        <begin position="1"/>
        <end position="22"/>
    </location>
</feature>
<dbReference type="AlphaFoldDB" id="A0A6U9QD31"/>
<dbReference type="GO" id="GO:0005634">
    <property type="term" value="C:nucleus"/>
    <property type="evidence" value="ECO:0007669"/>
    <property type="project" value="UniProtKB-SubCell"/>
</dbReference>
<dbReference type="PANTHER" id="PTHR15141:SF76">
    <property type="entry name" value="TRANSCRIPTION ELONGATION FACTOR B POLYPEPTIDE 3"/>
    <property type="match status" value="1"/>
</dbReference>
<keyword evidence="4" id="KW-0175">Coiled coil</keyword>
<gene>
    <name evidence="7" type="ORF">PSAL00342_LOCUS959</name>
    <name evidence="8" type="ORF">PSAL00342_LOCUS960</name>
</gene>
<protein>
    <recommendedName>
        <fullName evidence="6">TFIIS N-terminal domain-containing protein</fullName>
    </recommendedName>
</protein>
<dbReference type="PANTHER" id="PTHR15141">
    <property type="entry name" value="TRANSCRIPTION ELONGATION FACTOR B POLYPEPTIDE 3"/>
    <property type="match status" value="1"/>
</dbReference>
<dbReference type="PROSITE" id="PS51319">
    <property type="entry name" value="TFIIS_N"/>
    <property type="match status" value="1"/>
</dbReference>
<reference evidence="8" key="1">
    <citation type="submission" date="2021-01" db="EMBL/GenBank/DDBJ databases">
        <authorList>
            <person name="Corre E."/>
            <person name="Pelletier E."/>
            <person name="Niang G."/>
            <person name="Scheremetjew M."/>
            <person name="Finn R."/>
            <person name="Kale V."/>
            <person name="Holt S."/>
            <person name="Cochrane G."/>
            <person name="Meng A."/>
            <person name="Brown T."/>
            <person name="Cohen L."/>
        </authorList>
    </citation>
    <scope>NUCLEOTIDE SEQUENCE</scope>
    <source>
        <strain evidence="8">CCMP1897</strain>
    </source>
</reference>
<evidence type="ECO:0000313" key="8">
    <source>
        <dbReference type="EMBL" id="CAE0607143.1"/>
    </source>
</evidence>
<proteinExistence type="predicted"/>
<evidence type="ECO:0000313" key="7">
    <source>
        <dbReference type="EMBL" id="CAE0607142.1"/>
    </source>
</evidence>
<dbReference type="Pfam" id="PF08711">
    <property type="entry name" value="Med26"/>
    <property type="match status" value="1"/>
</dbReference>
<organism evidence="8">
    <name type="scientific">Picocystis salinarum</name>
    <dbReference type="NCBI Taxonomy" id="88271"/>
    <lineage>
        <taxon>Eukaryota</taxon>
        <taxon>Viridiplantae</taxon>
        <taxon>Chlorophyta</taxon>
        <taxon>Picocystophyceae</taxon>
        <taxon>Picocystales</taxon>
        <taxon>Picocystaceae</taxon>
        <taxon>Picocystis</taxon>
    </lineage>
</organism>
<feature type="region of interest" description="Disordered" evidence="5">
    <location>
        <begin position="170"/>
        <end position="220"/>
    </location>
</feature>
<dbReference type="SMART" id="SM00509">
    <property type="entry name" value="TFS2N"/>
    <property type="match status" value="1"/>
</dbReference>
<feature type="region of interest" description="Disordered" evidence="5">
    <location>
        <begin position="254"/>
        <end position="274"/>
    </location>
</feature>
<accession>A0A6U9QD31</accession>
<feature type="domain" description="TFIIS N-terminal" evidence="6">
    <location>
        <begin position="101"/>
        <end position="171"/>
    </location>
</feature>
<feature type="compositionally biased region" description="Basic and acidic residues" evidence="5">
    <location>
        <begin position="176"/>
        <end position="190"/>
    </location>
</feature>
<dbReference type="InterPro" id="IPR017923">
    <property type="entry name" value="TFIIS_N"/>
</dbReference>
<evidence type="ECO:0000259" key="6">
    <source>
        <dbReference type="PROSITE" id="PS51319"/>
    </source>
</evidence>
<evidence type="ECO:0000256" key="2">
    <source>
        <dbReference type="ARBA" id="ARBA00023242"/>
    </source>
</evidence>
<dbReference type="SUPFAM" id="SSF47676">
    <property type="entry name" value="Conserved domain common to transcription factors TFIIS, elongin A, CRSP70"/>
    <property type="match status" value="1"/>
</dbReference>
<feature type="compositionally biased region" description="Basic and acidic residues" evidence="5">
    <location>
        <begin position="210"/>
        <end position="220"/>
    </location>
</feature>
<evidence type="ECO:0000256" key="4">
    <source>
        <dbReference type="SAM" id="Coils"/>
    </source>
</evidence>
<evidence type="ECO:0000256" key="1">
    <source>
        <dbReference type="ARBA" id="ARBA00004123"/>
    </source>
</evidence>
<dbReference type="InterPro" id="IPR003617">
    <property type="entry name" value="TFIIS/CRSP70_N_sub"/>
</dbReference>
<feature type="coiled-coil region" evidence="4">
    <location>
        <begin position="34"/>
        <end position="71"/>
    </location>
</feature>
<dbReference type="InterPro" id="IPR051870">
    <property type="entry name" value="Elongin-A_domain"/>
</dbReference>
<evidence type="ECO:0000256" key="5">
    <source>
        <dbReference type="SAM" id="MobiDB-lite"/>
    </source>
</evidence>
<comment type="subcellular location">
    <subcellularLocation>
        <location evidence="1 3">Nucleus</location>
    </subcellularLocation>
</comment>
<dbReference type="InterPro" id="IPR035441">
    <property type="entry name" value="TFIIS/LEDGF_dom_sf"/>
</dbReference>
<dbReference type="Gene3D" id="1.20.930.10">
    <property type="entry name" value="Conserved domain common to transcription factors TFIIS, elongin A, CRSP70"/>
    <property type="match status" value="1"/>
</dbReference>
<feature type="compositionally biased region" description="Low complexity" evidence="5">
    <location>
        <begin position="254"/>
        <end position="271"/>
    </location>
</feature>
<keyword evidence="2 3" id="KW-0539">Nucleus</keyword>
<evidence type="ECO:0000256" key="3">
    <source>
        <dbReference type="PROSITE-ProRule" id="PRU00649"/>
    </source>
</evidence>
<sequence>MAFQEDPGGKGQEGFSQEATEGTVVVDGIGNGSFEALKEQVKQLKEKVGRMEALVAEYEKIERMEKKCSDERGCSGEGIEELERNGDELDFDATASTTVLEILKTIENDRENEVQVIQALERLAQIHVNLDIMIGSGCGKTVRSLRKDGRPQVAAAATRLVNQWREELTKLPESNEGVHPEAEEHEKESAGPRLPNSASEGALSSLAKTRSQEPDEEKINRARLRMAKAEKEYLDRRNSRVSKVIGIDEAIVSQQGGKAGSKAKAGNLNAKRSNGMTKVMNALKRVKR</sequence>